<reference evidence="2" key="1">
    <citation type="journal article" date="2014" name="Science">
        <title>Ancient hybridizations among the ancestral genomes of bread wheat.</title>
        <authorList>
            <consortium name="International Wheat Genome Sequencing Consortium,"/>
            <person name="Marcussen T."/>
            <person name="Sandve S.R."/>
            <person name="Heier L."/>
            <person name="Spannagl M."/>
            <person name="Pfeifer M."/>
            <person name="Jakobsen K.S."/>
            <person name="Wulff B.B."/>
            <person name="Steuernagel B."/>
            <person name="Mayer K.F."/>
            <person name="Olsen O.A."/>
        </authorList>
    </citation>
    <scope>NUCLEOTIDE SEQUENCE [LARGE SCALE GENOMIC DNA]</scope>
    <source>
        <strain evidence="2">cv. AL8/78</strain>
    </source>
</reference>
<reference evidence="1" key="4">
    <citation type="submission" date="2019-03" db="UniProtKB">
        <authorList>
            <consortium name="EnsemblPlants"/>
        </authorList>
    </citation>
    <scope>IDENTIFICATION</scope>
</reference>
<reference evidence="1" key="5">
    <citation type="journal article" date="2021" name="G3 (Bethesda)">
        <title>Aegilops tauschii genome assembly Aet v5.0 features greater sequence contiguity and improved annotation.</title>
        <authorList>
            <person name="Wang L."/>
            <person name="Zhu T."/>
            <person name="Rodriguez J.C."/>
            <person name="Deal K.R."/>
            <person name="Dubcovsky J."/>
            <person name="McGuire P.E."/>
            <person name="Lux T."/>
            <person name="Spannagl M."/>
            <person name="Mayer K.F.X."/>
            <person name="Baldrich P."/>
            <person name="Meyers B.C."/>
            <person name="Huo N."/>
            <person name="Gu Y.Q."/>
            <person name="Zhou H."/>
            <person name="Devos K.M."/>
            <person name="Bennetzen J.L."/>
            <person name="Unver T."/>
            <person name="Budak H."/>
            <person name="Gulick P.J."/>
            <person name="Galiba G."/>
            <person name="Kalapos B."/>
            <person name="Nelson D.R."/>
            <person name="Li P."/>
            <person name="You F.M."/>
            <person name="Luo M.C."/>
            <person name="Dvorak J."/>
        </authorList>
    </citation>
    <scope>NUCLEOTIDE SEQUENCE [LARGE SCALE GENOMIC DNA]</scope>
    <source>
        <strain evidence="1">cv. AL8/78</strain>
    </source>
</reference>
<sequence length="71" mass="7994">LESGHRSFVFLATSVFLTLKFIRTKTLIPPSHDLPFLGLLGSLFCWPLSQETDIGWLTPIITQDFSPQKSC</sequence>
<name>A0A453IXS4_AEGTS</name>
<evidence type="ECO:0000313" key="2">
    <source>
        <dbReference type="Proteomes" id="UP000015105"/>
    </source>
</evidence>
<evidence type="ECO:0000313" key="1">
    <source>
        <dbReference type="EnsemblPlants" id="AET4Gv20719800.7"/>
    </source>
</evidence>
<organism evidence="1 2">
    <name type="scientific">Aegilops tauschii subsp. strangulata</name>
    <name type="common">Goatgrass</name>
    <dbReference type="NCBI Taxonomy" id="200361"/>
    <lineage>
        <taxon>Eukaryota</taxon>
        <taxon>Viridiplantae</taxon>
        <taxon>Streptophyta</taxon>
        <taxon>Embryophyta</taxon>
        <taxon>Tracheophyta</taxon>
        <taxon>Spermatophyta</taxon>
        <taxon>Magnoliopsida</taxon>
        <taxon>Liliopsida</taxon>
        <taxon>Poales</taxon>
        <taxon>Poaceae</taxon>
        <taxon>BOP clade</taxon>
        <taxon>Pooideae</taxon>
        <taxon>Triticodae</taxon>
        <taxon>Triticeae</taxon>
        <taxon>Triticinae</taxon>
        <taxon>Aegilops</taxon>
    </lineage>
</organism>
<dbReference type="AlphaFoldDB" id="A0A453IXS4"/>
<reference evidence="2" key="2">
    <citation type="journal article" date="2017" name="Nat. Plants">
        <title>The Aegilops tauschii genome reveals multiple impacts of transposons.</title>
        <authorList>
            <person name="Zhao G."/>
            <person name="Zou C."/>
            <person name="Li K."/>
            <person name="Wang K."/>
            <person name="Li T."/>
            <person name="Gao L."/>
            <person name="Zhang X."/>
            <person name="Wang H."/>
            <person name="Yang Z."/>
            <person name="Liu X."/>
            <person name="Jiang W."/>
            <person name="Mao L."/>
            <person name="Kong X."/>
            <person name="Jiao Y."/>
            <person name="Jia J."/>
        </authorList>
    </citation>
    <scope>NUCLEOTIDE SEQUENCE [LARGE SCALE GENOMIC DNA]</scope>
    <source>
        <strain evidence="2">cv. AL8/78</strain>
    </source>
</reference>
<keyword evidence="2" id="KW-1185">Reference proteome</keyword>
<proteinExistence type="predicted"/>
<protein>
    <submittedName>
        <fullName evidence="1">Uncharacterized protein</fullName>
    </submittedName>
</protein>
<dbReference type="Gramene" id="AET4Gv20719800.7">
    <property type="protein sequence ID" value="AET4Gv20719800.7"/>
    <property type="gene ID" value="AET4Gv20719800"/>
</dbReference>
<dbReference type="EnsemblPlants" id="AET4Gv20719800.7">
    <property type="protein sequence ID" value="AET4Gv20719800.7"/>
    <property type="gene ID" value="AET4Gv20719800"/>
</dbReference>
<accession>A0A453IXS4</accession>
<reference evidence="1" key="3">
    <citation type="journal article" date="2017" name="Nature">
        <title>Genome sequence of the progenitor of the wheat D genome Aegilops tauschii.</title>
        <authorList>
            <person name="Luo M.C."/>
            <person name="Gu Y.Q."/>
            <person name="Puiu D."/>
            <person name="Wang H."/>
            <person name="Twardziok S.O."/>
            <person name="Deal K.R."/>
            <person name="Huo N."/>
            <person name="Zhu T."/>
            <person name="Wang L."/>
            <person name="Wang Y."/>
            <person name="McGuire P.E."/>
            <person name="Liu S."/>
            <person name="Long H."/>
            <person name="Ramasamy R.K."/>
            <person name="Rodriguez J.C."/>
            <person name="Van S.L."/>
            <person name="Yuan L."/>
            <person name="Wang Z."/>
            <person name="Xia Z."/>
            <person name="Xiao L."/>
            <person name="Anderson O.D."/>
            <person name="Ouyang S."/>
            <person name="Liang Y."/>
            <person name="Zimin A.V."/>
            <person name="Pertea G."/>
            <person name="Qi P."/>
            <person name="Bennetzen J.L."/>
            <person name="Dai X."/>
            <person name="Dawson M.W."/>
            <person name="Muller H.G."/>
            <person name="Kugler K."/>
            <person name="Rivarola-Duarte L."/>
            <person name="Spannagl M."/>
            <person name="Mayer K.F.X."/>
            <person name="Lu F.H."/>
            <person name="Bevan M.W."/>
            <person name="Leroy P."/>
            <person name="Li P."/>
            <person name="You F.M."/>
            <person name="Sun Q."/>
            <person name="Liu Z."/>
            <person name="Lyons E."/>
            <person name="Wicker T."/>
            <person name="Salzberg S.L."/>
            <person name="Devos K.M."/>
            <person name="Dvorak J."/>
        </authorList>
    </citation>
    <scope>NUCLEOTIDE SEQUENCE [LARGE SCALE GENOMIC DNA]</scope>
    <source>
        <strain evidence="1">cv. AL8/78</strain>
    </source>
</reference>
<dbReference type="Proteomes" id="UP000015105">
    <property type="component" value="Chromosome 4D"/>
</dbReference>